<comment type="caution">
    <text evidence="8">The sequence shown here is derived from an EMBL/GenBank/DDBJ whole genome shotgun (WGS) entry which is preliminary data.</text>
</comment>
<dbReference type="SMART" id="SM00421">
    <property type="entry name" value="HTH_LUXR"/>
    <property type="match status" value="1"/>
</dbReference>
<keyword evidence="4" id="KW-0804">Transcription</keyword>
<dbReference type="GO" id="GO:0003677">
    <property type="term" value="F:DNA binding"/>
    <property type="evidence" value="ECO:0007669"/>
    <property type="project" value="UniProtKB-KW"/>
</dbReference>
<dbReference type="PRINTS" id="PR00038">
    <property type="entry name" value="HTHLUXR"/>
</dbReference>
<dbReference type="AlphaFoldDB" id="A0A495E6H8"/>
<dbReference type="Pfam" id="PF00196">
    <property type="entry name" value="GerE"/>
    <property type="match status" value="1"/>
</dbReference>
<dbReference type="InterPro" id="IPR016032">
    <property type="entry name" value="Sig_transdc_resp-reg_C-effctor"/>
</dbReference>
<dbReference type="PANTHER" id="PTHR43214:SF24">
    <property type="entry name" value="TRANSCRIPTIONAL REGULATORY PROTEIN NARL-RELATED"/>
    <property type="match status" value="1"/>
</dbReference>
<gene>
    <name evidence="8" type="ORF">C8D78_3894</name>
</gene>
<evidence type="ECO:0000313" key="9">
    <source>
        <dbReference type="Proteomes" id="UP000276055"/>
    </source>
</evidence>
<dbReference type="EMBL" id="RBIR01000014">
    <property type="protein sequence ID" value="RKR12520.1"/>
    <property type="molecule type" value="Genomic_DNA"/>
</dbReference>
<dbReference type="PROSITE" id="PS50043">
    <property type="entry name" value="HTH_LUXR_2"/>
    <property type="match status" value="1"/>
</dbReference>
<evidence type="ECO:0000259" key="6">
    <source>
        <dbReference type="PROSITE" id="PS50043"/>
    </source>
</evidence>
<keyword evidence="3 8" id="KW-0238">DNA-binding</keyword>
<name>A0A495E6H8_9MICC</name>
<evidence type="ECO:0000256" key="3">
    <source>
        <dbReference type="ARBA" id="ARBA00023125"/>
    </source>
</evidence>
<organism evidence="8 9">
    <name type="scientific">Arthrobacter oryzae</name>
    <dbReference type="NCBI Taxonomy" id="409290"/>
    <lineage>
        <taxon>Bacteria</taxon>
        <taxon>Bacillati</taxon>
        <taxon>Actinomycetota</taxon>
        <taxon>Actinomycetes</taxon>
        <taxon>Micrococcales</taxon>
        <taxon>Micrococcaceae</taxon>
        <taxon>Arthrobacter</taxon>
    </lineage>
</organism>
<keyword evidence="1 5" id="KW-0597">Phosphoprotein</keyword>
<dbReference type="Pfam" id="PF00072">
    <property type="entry name" value="Response_reg"/>
    <property type="match status" value="1"/>
</dbReference>
<evidence type="ECO:0000256" key="5">
    <source>
        <dbReference type="PROSITE-ProRule" id="PRU00169"/>
    </source>
</evidence>
<proteinExistence type="predicted"/>
<feature type="domain" description="HTH luxR-type" evidence="6">
    <location>
        <begin position="158"/>
        <end position="223"/>
    </location>
</feature>
<reference evidence="8 9" key="1">
    <citation type="submission" date="2018-10" db="EMBL/GenBank/DDBJ databases">
        <title>Genomic Encyclopedia of Type Strains, Phase IV (KMG-IV): sequencing the most valuable type-strain genomes for metagenomic binning, comparative biology and taxonomic classification.</title>
        <authorList>
            <person name="Goeker M."/>
        </authorList>
    </citation>
    <scope>NUCLEOTIDE SEQUENCE [LARGE SCALE GENOMIC DNA]</scope>
    <source>
        <strain evidence="8 9">DSM 25586</strain>
    </source>
</reference>
<evidence type="ECO:0000256" key="2">
    <source>
        <dbReference type="ARBA" id="ARBA00023015"/>
    </source>
</evidence>
<feature type="domain" description="Response regulatory" evidence="7">
    <location>
        <begin position="17"/>
        <end position="132"/>
    </location>
</feature>
<dbReference type="SMART" id="SM00448">
    <property type="entry name" value="REC"/>
    <property type="match status" value="1"/>
</dbReference>
<evidence type="ECO:0000256" key="1">
    <source>
        <dbReference type="ARBA" id="ARBA00022553"/>
    </source>
</evidence>
<accession>A0A495E6H8</accession>
<dbReference type="CDD" id="cd06170">
    <property type="entry name" value="LuxR_C_like"/>
    <property type="match status" value="1"/>
</dbReference>
<dbReference type="InterPro" id="IPR039420">
    <property type="entry name" value="WalR-like"/>
</dbReference>
<dbReference type="PANTHER" id="PTHR43214">
    <property type="entry name" value="TWO-COMPONENT RESPONSE REGULATOR"/>
    <property type="match status" value="1"/>
</dbReference>
<dbReference type="SUPFAM" id="SSF46894">
    <property type="entry name" value="C-terminal effector domain of the bipartite response regulators"/>
    <property type="match status" value="1"/>
</dbReference>
<keyword evidence="2" id="KW-0805">Transcription regulation</keyword>
<evidence type="ECO:0000259" key="7">
    <source>
        <dbReference type="PROSITE" id="PS50110"/>
    </source>
</evidence>
<dbReference type="Proteomes" id="UP000276055">
    <property type="component" value="Unassembled WGS sequence"/>
</dbReference>
<dbReference type="InterPro" id="IPR011006">
    <property type="entry name" value="CheY-like_superfamily"/>
</dbReference>
<dbReference type="CDD" id="cd17535">
    <property type="entry name" value="REC_NarL-like"/>
    <property type="match status" value="1"/>
</dbReference>
<evidence type="ECO:0000256" key="4">
    <source>
        <dbReference type="ARBA" id="ARBA00023163"/>
    </source>
</evidence>
<dbReference type="RefSeq" id="WP_167467968.1">
    <property type="nucleotide sequence ID" value="NZ_RBIR01000014.1"/>
</dbReference>
<dbReference type="InterPro" id="IPR000792">
    <property type="entry name" value="Tscrpt_reg_LuxR_C"/>
</dbReference>
<dbReference type="InterPro" id="IPR058245">
    <property type="entry name" value="NreC/VraR/RcsB-like_REC"/>
</dbReference>
<dbReference type="GO" id="GO:0006355">
    <property type="term" value="P:regulation of DNA-templated transcription"/>
    <property type="evidence" value="ECO:0007669"/>
    <property type="project" value="InterPro"/>
</dbReference>
<protein>
    <submittedName>
        <fullName evidence="8">DNA-binding NarL/FixJ family response regulator</fullName>
    </submittedName>
</protein>
<feature type="modified residue" description="4-aspartylphosphate" evidence="5">
    <location>
        <position position="67"/>
    </location>
</feature>
<dbReference type="GO" id="GO:0000160">
    <property type="term" value="P:phosphorelay signal transduction system"/>
    <property type="evidence" value="ECO:0007669"/>
    <property type="project" value="InterPro"/>
</dbReference>
<evidence type="ECO:0000313" key="8">
    <source>
        <dbReference type="EMBL" id="RKR12520.1"/>
    </source>
</evidence>
<dbReference type="Gene3D" id="3.40.50.2300">
    <property type="match status" value="1"/>
</dbReference>
<dbReference type="SUPFAM" id="SSF52172">
    <property type="entry name" value="CheY-like"/>
    <property type="match status" value="1"/>
</dbReference>
<dbReference type="PROSITE" id="PS50110">
    <property type="entry name" value="RESPONSE_REGULATORY"/>
    <property type="match status" value="1"/>
</dbReference>
<sequence length="295" mass="31563">MMADPGIYSINAFAGSGVYLLDDHEVVRRGLRQLLESDGLSIAGESGSAREAVRRIPALRPELVILDDDLPDGHGADVCRAIAVAEPGIRCVLMNGDGDEAILIESILAGAWGCLSKEDDGSEQLRLIRRALAGHTAYSARFHPALVAPFSLPGPQRSDEMLLTLTRREMTAAIGLGKGLTNRQIGQEMFLAEKTVKNMVSTILMKLGMARRTQAAVLITRALNPSEDPAELGYRFSRFPDLIPEVTAALLNCTSEARTVPPTNEARAGDAVRLADALTATRTGLAVTHPTPSSN</sequence>
<dbReference type="InterPro" id="IPR001789">
    <property type="entry name" value="Sig_transdc_resp-reg_receiver"/>
</dbReference>